<evidence type="ECO:0000256" key="4">
    <source>
        <dbReference type="ARBA" id="ARBA00004406"/>
    </source>
</evidence>
<dbReference type="Proteomes" id="UP000829291">
    <property type="component" value="Chromosome 7"/>
</dbReference>
<dbReference type="PROSITE" id="PS00086">
    <property type="entry name" value="CYTOCHROME_P450"/>
    <property type="match status" value="1"/>
</dbReference>
<evidence type="ECO:0000256" key="11">
    <source>
        <dbReference type="PIRSR" id="PIRSR602403-1"/>
    </source>
</evidence>
<keyword evidence="6 11" id="KW-0349">Heme</keyword>
<comment type="similarity">
    <text evidence="5 12">Belongs to the cytochrome P450 family.</text>
</comment>
<evidence type="ECO:0000256" key="8">
    <source>
        <dbReference type="ARBA" id="ARBA00023002"/>
    </source>
</evidence>
<dbReference type="GO" id="GO:0020037">
    <property type="term" value="F:heme binding"/>
    <property type="evidence" value="ECO:0007669"/>
    <property type="project" value="InterPro"/>
</dbReference>
<dbReference type="PRINTS" id="PR00385">
    <property type="entry name" value="P450"/>
</dbReference>
<dbReference type="GO" id="GO:0005789">
    <property type="term" value="C:endoplasmic reticulum membrane"/>
    <property type="evidence" value="ECO:0007669"/>
    <property type="project" value="UniProtKB-SubCell"/>
</dbReference>
<dbReference type="GO" id="GO:0005506">
    <property type="term" value="F:iron ion binding"/>
    <property type="evidence" value="ECO:0007669"/>
    <property type="project" value="InterPro"/>
</dbReference>
<evidence type="ECO:0000256" key="1">
    <source>
        <dbReference type="ARBA" id="ARBA00001971"/>
    </source>
</evidence>
<evidence type="ECO:0000256" key="3">
    <source>
        <dbReference type="ARBA" id="ARBA00004174"/>
    </source>
</evidence>
<sequence>MNAGVGKKLATGIAAVTNNHALFCHSVKFRQETNRSNPQTQDFGSALPYEAIPGPKPVPLIGNFWRFLPLIGSYPRDNQVELVKKLKKRYGKIIKLSSLPGRPDIVIVCDPKDFEKIYRTEGIWPKRDAMPSYKYYRDHVRNDFFDGVGSMVTEQGREWHSIRNVANTPMLNPKVASKYIQPINEVASDFVERMTRIRGRDEMLPATFSNELNKWALESVALLAMDTRLGCLDDPESPESSDAHRLVEAVLTMMKLTYDLDVSPSPMSAFRRKEFNRAVDVQIDISMKYINRCVERISRKEGESSETQSILEHVLTTSNKTVACVVAIDMLHAGIDTTARSMENALVHLSTNSRAQRCLREELKLVLPEVDSPVSQEDVLKLPYLKACIKESMRITPTAIGSLREVGKDVVLSGYQIPKGTVVAMYHVEASNSPEEFPEPQKYLPERWLRDSEEAGRGDRAYAPSARNANPFSFLPFGFGPRACIGQRFANLEMEILLAKIFRRWKVTYDRDLQFQSKLLYGPATPLTFRLIDD</sequence>
<dbReference type="RefSeq" id="XP_015520795.2">
    <property type="nucleotide sequence ID" value="XM_015665309.2"/>
</dbReference>
<dbReference type="GeneID" id="107225011"/>
<reference evidence="14" key="1">
    <citation type="submission" date="2025-08" db="UniProtKB">
        <authorList>
            <consortium name="RefSeq"/>
        </authorList>
    </citation>
    <scope>IDENTIFICATION</scope>
    <source>
        <tissue evidence="14">Thorax and Abdomen</tissue>
    </source>
</reference>
<keyword evidence="7 11" id="KW-0479">Metal-binding</keyword>
<dbReference type="InterPro" id="IPR002403">
    <property type="entry name" value="Cyt_P450_E_grp-IV"/>
</dbReference>
<keyword evidence="8 12" id="KW-0560">Oxidoreductase</keyword>
<organism evidence="14">
    <name type="scientific">Neodiprion lecontei</name>
    <name type="common">Redheaded pine sawfly</name>
    <dbReference type="NCBI Taxonomy" id="441921"/>
    <lineage>
        <taxon>Eukaryota</taxon>
        <taxon>Metazoa</taxon>
        <taxon>Ecdysozoa</taxon>
        <taxon>Arthropoda</taxon>
        <taxon>Hexapoda</taxon>
        <taxon>Insecta</taxon>
        <taxon>Pterygota</taxon>
        <taxon>Neoptera</taxon>
        <taxon>Endopterygota</taxon>
        <taxon>Hymenoptera</taxon>
        <taxon>Tenthredinoidea</taxon>
        <taxon>Diprionidae</taxon>
        <taxon>Diprioninae</taxon>
        <taxon>Neodiprion</taxon>
    </lineage>
</organism>
<dbReference type="InterPro" id="IPR017972">
    <property type="entry name" value="Cyt_P450_CS"/>
</dbReference>
<dbReference type="CDD" id="cd11054">
    <property type="entry name" value="CYP24A1-like"/>
    <property type="match status" value="1"/>
</dbReference>
<dbReference type="GO" id="GO:0004497">
    <property type="term" value="F:monooxygenase activity"/>
    <property type="evidence" value="ECO:0007669"/>
    <property type="project" value="UniProtKB-KW"/>
</dbReference>
<dbReference type="InParanoid" id="A0A6J0C2R1"/>
<dbReference type="PANTHER" id="PTHR24279:SF120">
    <property type="entry name" value="CYTOCHROME P450"/>
    <property type="match status" value="1"/>
</dbReference>
<evidence type="ECO:0000313" key="13">
    <source>
        <dbReference type="Proteomes" id="UP000829291"/>
    </source>
</evidence>
<keyword evidence="13" id="KW-1185">Reference proteome</keyword>
<dbReference type="KEGG" id="nlo:107225011"/>
<comment type="subcellular location">
    <subcellularLocation>
        <location evidence="4">Endoplasmic reticulum membrane</location>
        <topology evidence="4">Peripheral membrane protein</topology>
    </subcellularLocation>
    <subcellularLocation>
        <location evidence="3">Microsome membrane</location>
        <topology evidence="3">Peripheral membrane protein</topology>
    </subcellularLocation>
</comment>
<dbReference type="Gene3D" id="1.10.630.10">
    <property type="entry name" value="Cytochrome P450"/>
    <property type="match status" value="1"/>
</dbReference>
<dbReference type="PRINTS" id="PR00465">
    <property type="entry name" value="EP450IV"/>
</dbReference>
<dbReference type="InterPro" id="IPR050479">
    <property type="entry name" value="CYP11_CYP27_families"/>
</dbReference>
<gene>
    <name evidence="14" type="primary">LOC107225011</name>
</gene>
<evidence type="ECO:0000313" key="14">
    <source>
        <dbReference type="RefSeq" id="XP_015520795.2"/>
    </source>
</evidence>
<evidence type="ECO:0000256" key="9">
    <source>
        <dbReference type="ARBA" id="ARBA00023004"/>
    </source>
</evidence>
<evidence type="ECO:0000256" key="6">
    <source>
        <dbReference type="ARBA" id="ARBA00022617"/>
    </source>
</evidence>
<protein>
    <submittedName>
        <fullName evidence="14">Probable cytochrome P450 49a1 isoform X1</fullName>
    </submittedName>
</protein>
<evidence type="ECO:0000256" key="12">
    <source>
        <dbReference type="RuleBase" id="RU000461"/>
    </source>
</evidence>
<dbReference type="InterPro" id="IPR001128">
    <property type="entry name" value="Cyt_P450"/>
</dbReference>
<dbReference type="SUPFAM" id="SSF48264">
    <property type="entry name" value="Cytochrome P450"/>
    <property type="match status" value="1"/>
</dbReference>
<dbReference type="InterPro" id="IPR036396">
    <property type="entry name" value="Cyt_P450_sf"/>
</dbReference>
<dbReference type="GO" id="GO:0016705">
    <property type="term" value="F:oxidoreductase activity, acting on paired donors, with incorporation or reduction of molecular oxygen"/>
    <property type="evidence" value="ECO:0007669"/>
    <property type="project" value="InterPro"/>
</dbReference>
<keyword evidence="10 12" id="KW-0503">Monooxygenase</keyword>
<evidence type="ECO:0000256" key="10">
    <source>
        <dbReference type="ARBA" id="ARBA00023033"/>
    </source>
</evidence>
<accession>A0A6J0C2R1</accession>
<evidence type="ECO:0000256" key="2">
    <source>
        <dbReference type="ARBA" id="ARBA00003690"/>
    </source>
</evidence>
<comment type="function">
    <text evidence="2">May be involved in the metabolism of insect hormones and in the breakdown of synthetic insecticides.</text>
</comment>
<dbReference type="PANTHER" id="PTHR24279">
    <property type="entry name" value="CYTOCHROME P450"/>
    <property type="match status" value="1"/>
</dbReference>
<proteinExistence type="inferred from homology"/>
<comment type="cofactor">
    <cofactor evidence="1 11">
        <name>heme</name>
        <dbReference type="ChEBI" id="CHEBI:30413"/>
    </cofactor>
</comment>
<dbReference type="OrthoDB" id="3945418at2759"/>
<keyword evidence="9 11" id="KW-0408">Iron</keyword>
<dbReference type="AlphaFoldDB" id="A0A6J0C2R1"/>
<name>A0A6J0C2R1_NEOLC</name>
<evidence type="ECO:0000256" key="7">
    <source>
        <dbReference type="ARBA" id="ARBA00022723"/>
    </source>
</evidence>
<feature type="binding site" description="axial binding residue" evidence="11">
    <location>
        <position position="484"/>
    </location>
    <ligand>
        <name>heme</name>
        <dbReference type="ChEBI" id="CHEBI:30413"/>
    </ligand>
    <ligandPart>
        <name>Fe</name>
        <dbReference type="ChEBI" id="CHEBI:18248"/>
    </ligandPart>
</feature>
<dbReference type="Pfam" id="PF00067">
    <property type="entry name" value="p450"/>
    <property type="match status" value="1"/>
</dbReference>
<evidence type="ECO:0000256" key="5">
    <source>
        <dbReference type="ARBA" id="ARBA00010617"/>
    </source>
</evidence>